<comment type="caution">
    <text evidence="2">The sequence shown here is derived from an EMBL/GenBank/DDBJ whole genome shotgun (WGS) entry which is preliminary data.</text>
</comment>
<dbReference type="AlphaFoldDB" id="A0A2A9DZ21"/>
<feature type="transmembrane region" description="Helical" evidence="1">
    <location>
        <begin position="139"/>
        <end position="162"/>
    </location>
</feature>
<feature type="transmembrane region" description="Helical" evidence="1">
    <location>
        <begin position="105"/>
        <end position="127"/>
    </location>
</feature>
<keyword evidence="1" id="KW-1133">Transmembrane helix</keyword>
<dbReference type="InterPro" id="IPR007441">
    <property type="entry name" value="EutH"/>
</dbReference>
<dbReference type="PANTHER" id="PTHR40089">
    <property type="entry name" value="ETHANOLAMINE UTILIZATION PROTEIN EUTH"/>
    <property type="match status" value="1"/>
</dbReference>
<dbReference type="EMBL" id="PDJE01000001">
    <property type="protein sequence ID" value="PFG31179.1"/>
    <property type="molecule type" value="Genomic_DNA"/>
</dbReference>
<keyword evidence="1" id="KW-0812">Transmembrane</keyword>
<organism evidence="2 3">
    <name type="scientific">Paramicrobacterium agarici</name>
    <dbReference type="NCBI Taxonomy" id="630514"/>
    <lineage>
        <taxon>Bacteria</taxon>
        <taxon>Bacillati</taxon>
        <taxon>Actinomycetota</taxon>
        <taxon>Actinomycetes</taxon>
        <taxon>Micrococcales</taxon>
        <taxon>Microbacteriaceae</taxon>
        <taxon>Paramicrobacterium</taxon>
    </lineage>
</organism>
<feature type="transmembrane region" description="Helical" evidence="1">
    <location>
        <begin position="6"/>
        <end position="24"/>
    </location>
</feature>
<dbReference type="GO" id="GO:0034228">
    <property type="term" value="F:ethanolamine transmembrane transporter activity"/>
    <property type="evidence" value="ECO:0007669"/>
    <property type="project" value="InterPro"/>
</dbReference>
<feature type="transmembrane region" description="Helical" evidence="1">
    <location>
        <begin position="335"/>
        <end position="356"/>
    </location>
</feature>
<reference evidence="2 3" key="1">
    <citation type="submission" date="2017-10" db="EMBL/GenBank/DDBJ databases">
        <title>Sequencing the genomes of 1000 actinobacteria strains.</title>
        <authorList>
            <person name="Klenk H.-P."/>
        </authorList>
    </citation>
    <scope>NUCLEOTIDE SEQUENCE [LARGE SCALE GENOMIC DNA]</scope>
    <source>
        <strain evidence="2 3">DSM 21798</strain>
    </source>
</reference>
<evidence type="ECO:0000256" key="1">
    <source>
        <dbReference type="SAM" id="Phobius"/>
    </source>
</evidence>
<dbReference type="RefSeq" id="WP_098407552.1">
    <property type="nucleotide sequence ID" value="NZ_PDJE01000001.1"/>
</dbReference>
<feature type="transmembrane region" description="Helical" evidence="1">
    <location>
        <begin position="269"/>
        <end position="287"/>
    </location>
</feature>
<keyword evidence="3" id="KW-1185">Reference proteome</keyword>
<dbReference type="GO" id="GO:0005886">
    <property type="term" value="C:plasma membrane"/>
    <property type="evidence" value="ECO:0007669"/>
    <property type="project" value="TreeGrafter"/>
</dbReference>
<dbReference type="Proteomes" id="UP000221369">
    <property type="component" value="Unassembled WGS sequence"/>
</dbReference>
<feature type="transmembrane region" description="Helical" evidence="1">
    <location>
        <begin position="362"/>
        <end position="386"/>
    </location>
</feature>
<feature type="transmembrane region" description="Helical" evidence="1">
    <location>
        <begin position="230"/>
        <end position="249"/>
    </location>
</feature>
<keyword evidence="1" id="KW-0472">Membrane</keyword>
<dbReference type="Pfam" id="PF04346">
    <property type="entry name" value="EutH"/>
    <property type="match status" value="1"/>
</dbReference>
<dbReference type="PIRSF" id="PIRSF019466">
    <property type="entry name" value="EutH"/>
    <property type="match status" value="1"/>
</dbReference>
<sequence>MAEVGTWIVYVIMAFVVIGAIAAIRNPDRGLGREFIEGLHTIGPIFIPVAGTMATIPYLARFIESVIGPGLKSIGADPSIAAGLIATDMGGYQLAEATSISPASWIMASTLGFTLGCTLVFTIPVGLSMLPRRDHKYMALGILAGVITIPLSGFITMALLIVTQTALRPNIATTGEASWVFEMQWSELLLNLIPIVAVVTLIALGLRFLPNAMLTAFKWFGRILDIIIKVVLALSIVEYFTGLFTTVLGGWGFDPIIADEVDQFRALEVAGYCGLILAGAFPLVYVLRTYGQKPLGKVGKLFGVSTDVTAGILATCANVIALLRLIPAFAPKDKVLCIAFMVCGTDVLGGHLAYAANVQPTMLGPLLIGKFLAGVIAMLLAAWLALPTARRLEALDRENGVILDNEYLHAVDSVGSADTQYKHPVAD</sequence>
<feature type="transmembrane region" description="Helical" evidence="1">
    <location>
        <begin position="188"/>
        <end position="209"/>
    </location>
</feature>
<evidence type="ECO:0000313" key="2">
    <source>
        <dbReference type="EMBL" id="PFG31179.1"/>
    </source>
</evidence>
<dbReference type="PANTHER" id="PTHR40089:SF1">
    <property type="entry name" value="ETHANOLAMINE PERMEASE EUTH-RELATED"/>
    <property type="match status" value="1"/>
</dbReference>
<name>A0A2A9DZ21_9MICO</name>
<protein>
    <submittedName>
        <fullName evidence="2">Ethanolamine transporter</fullName>
    </submittedName>
</protein>
<gene>
    <name evidence="2" type="ORF">ATJ78_2134</name>
</gene>
<evidence type="ECO:0000313" key="3">
    <source>
        <dbReference type="Proteomes" id="UP000221369"/>
    </source>
</evidence>
<feature type="transmembrane region" description="Helical" evidence="1">
    <location>
        <begin position="45"/>
        <end position="63"/>
    </location>
</feature>
<accession>A0A2A9DZ21</accession>
<proteinExistence type="predicted"/>